<proteinExistence type="inferred from homology"/>
<dbReference type="Pfam" id="PF10244">
    <property type="entry name" value="MRP-L51"/>
    <property type="match status" value="1"/>
</dbReference>
<dbReference type="GO" id="GO:0005762">
    <property type="term" value="C:mitochondrial large ribosomal subunit"/>
    <property type="evidence" value="ECO:0007669"/>
    <property type="project" value="TreeGrafter"/>
</dbReference>
<dbReference type="PANTHER" id="PTHR13409">
    <property type="entry name" value="MITOCHONDRIAL 39S RIBOSOMAL PROTEIN L51"/>
    <property type="match status" value="1"/>
</dbReference>
<dbReference type="WBParaSite" id="PDA_v2.g19864.t1">
    <property type="protein sequence ID" value="PDA_v2.g19864.t1"/>
    <property type="gene ID" value="PDA_v2.g19864"/>
</dbReference>
<evidence type="ECO:0000256" key="7">
    <source>
        <dbReference type="ARBA" id="ARBA00035182"/>
    </source>
</evidence>
<evidence type="ECO:0000256" key="8">
    <source>
        <dbReference type="ARBA" id="ARBA00035419"/>
    </source>
</evidence>
<evidence type="ECO:0000313" key="10">
    <source>
        <dbReference type="WBParaSite" id="PDA_v2.g19864.t1"/>
    </source>
</evidence>
<keyword evidence="4" id="KW-0689">Ribosomal protein</keyword>
<name>A0A914PMZ7_9BILA</name>
<dbReference type="Proteomes" id="UP000887578">
    <property type="component" value="Unplaced"/>
</dbReference>
<evidence type="ECO:0000256" key="4">
    <source>
        <dbReference type="ARBA" id="ARBA00022980"/>
    </source>
</evidence>
<dbReference type="GO" id="GO:0006412">
    <property type="term" value="P:translation"/>
    <property type="evidence" value="ECO:0007669"/>
    <property type="project" value="TreeGrafter"/>
</dbReference>
<evidence type="ECO:0000256" key="6">
    <source>
        <dbReference type="ARBA" id="ARBA00023274"/>
    </source>
</evidence>
<dbReference type="GO" id="GO:0003735">
    <property type="term" value="F:structural constituent of ribosome"/>
    <property type="evidence" value="ECO:0007669"/>
    <property type="project" value="InterPro"/>
</dbReference>
<evidence type="ECO:0000256" key="3">
    <source>
        <dbReference type="ARBA" id="ARBA00022946"/>
    </source>
</evidence>
<reference evidence="10" key="1">
    <citation type="submission" date="2022-11" db="UniProtKB">
        <authorList>
            <consortium name="WormBaseParasite"/>
        </authorList>
    </citation>
    <scope>IDENTIFICATION</scope>
</reference>
<dbReference type="AlphaFoldDB" id="A0A914PMZ7"/>
<evidence type="ECO:0000313" key="9">
    <source>
        <dbReference type="Proteomes" id="UP000887578"/>
    </source>
</evidence>
<protein>
    <recommendedName>
        <fullName evidence="7">Large ribosomal subunit protein mL51</fullName>
    </recommendedName>
    <alternativeName>
        <fullName evidence="8">39S ribosomal protein L51, mitochondrial</fullName>
    </alternativeName>
</protein>
<keyword evidence="5" id="KW-0496">Mitochondrion</keyword>
<evidence type="ECO:0000256" key="1">
    <source>
        <dbReference type="ARBA" id="ARBA00004173"/>
    </source>
</evidence>
<comment type="similarity">
    <text evidence="2">Belongs to the mitochondrion-specific ribosomal protein mL51 family.</text>
</comment>
<keyword evidence="9" id="KW-1185">Reference proteome</keyword>
<keyword evidence="6" id="KW-0687">Ribonucleoprotein</keyword>
<comment type="subcellular location">
    <subcellularLocation>
        <location evidence="1">Mitochondrion</location>
    </subcellularLocation>
</comment>
<dbReference type="InterPro" id="IPR019373">
    <property type="entry name" value="Ribosomal_mL51"/>
</dbReference>
<organism evidence="9 10">
    <name type="scientific">Panagrolaimus davidi</name>
    <dbReference type="NCBI Taxonomy" id="227884"/>
    <lineage>
        <taxon>Eukaryota</taxon>
        <taxon>Metazoa</taxon>
        <taxon>Ecdysozoa</taxon>
        <taxon>Nematoda</taxon>
        <taxon>Chromadorea</taxon>
        <taxon>Rhabditida</taxon>
        <taxon>Tylenchina</taxon>
        <taxon>Panagrolaimomorpha</taxon>
        <taxon>Panagrolaimoidea</taxon>
        <taxon>Panagrolaimidae</taxon>
        <taxon>Panagrolaimus</taxon>
    </lineage>
</organism>
<accession>A0A914PMZ7</accession>
<evidence type="ECO:0000256" key="2">
    <source>
        <dbReference type="ARBA" id="ARBA00010972"/>
    </source>
</evidence>
<keyword evidence="3" id="KW-0809">Transit peptide</keyword>
<dbReference type="PANTHER" id="PTHR13409:SF0">
    <property type="entry name" value="LARGE RIBOSOMAL SUBUNIT PROTEIN ML51"/>
    <property type="match status" value="1"/>
</dbReference>
<evidence type="ECO:0000256" key="5">
    <source>
        <dbReference type="ARBA" id="ARBA00023128"/>
    </source>
</evidence>
<sequence>MLSQVSQLSRLSLQPCSAAISSARTFNDNSQVPRVADDRMKKMFKPTDTGYYYRYHRQGIDKLPRIADCKEPVARPKFKVRESWAQHQARFGENDYIDLLGNGSVHPAQLQYHVPRWLRGFPGQHRANELIKLIHYRNLHKEKMQANAPHQWHQLCKRIKYLLQYHNYRKQDEMHEERNLGLWEEEPDYFYKDKSRRSYRDLV</sequence>